<organism evidence="1 2">
    <name type="scientific">Humidesulfovibrio mexicanus</name>
    <dbReference type="NCBI Taxonomy" id="147047"/>
    <lineage>
        <taxon>Bacteria</taxon>
        <taxon>Pseudomonadati</taxon>
        <taxon>Thermodesulfobacteriota</taxon>
        <taxon>Desulfovibrionia</taxon>
        <taxon>Desulfovibrionales</taxon>
        <taxon>Desulfovibrionaceae</taxon>
        <taxon>Humidesulfovibrio</taxon>
    </lineage>
</organism>
<proteinExistence type="predicted"/>
<name>A0A239CP66_9BACT</name>
<keyword evidence="1" id="KW-0808">Transferase</keyword>
<dbReference type="SMART" id="SM01059">
    <property type="entry name" value="CAT"/>
    <property type="match status" value="1"/>
</dbReference>
<dbReference type="AlphaFoldDB" id="A0A239CP66"/>
<dbReference type="SUPFAM" id="SSF52777">
    <property type="entry name" value="CoA-dependent acyltransferases"/>
    <property type="match status" value="1"/>
</dbReference>
<sequence>MAACERTTARRGIDMAAWERREAYAFFNAMGQPYCSVTCELDVTPALAFMRQVGIPSYVGMIYLTTKAANAVPELRVRIEDGQPCAYDAVHPSFTLLDEAERLRFCRARFRENIREFIAHAKERMAQAEAGDDGGLRNCGQDVLYLSCLPWMHFTSVSHPMPMNGPDAIPRITWGRFTPRAERVVMAVDLMVHHGLADGLHMGRFMQTLQGFCAEPEGAFTGA</sequence>
<dbReference type="Gene3D" id="3.30.559.10">
    <property type="entry name" value="Chloramphenicol acetyltransferase-like domain"/>
    <property type="match status" value="1"/>
</dbReference>
<gene>
    <name evidence="1" type="ORF">SAMN04488503_3205</name>
</gene>
<dbReference type="PANTHER" id="PTHR38474:SF1">
    <property type="entry name" value="SLR0299 PROTEIN"/>
    <property type="match status" value="1"/>
</dbReference>
<dbReference type="EMBL" id="FZOC01000008">
    <property type="protein sequence ID" value="SNS21123.1"/>
    <property type="molecule type" value="Genomic_DNA"/>
</dbReference>
<accession>A0A239CP66</accession>
<reference evidence="1 2" key="1">
    <citation type="submission" date="2017-06" db="EMBL/GenBank/DDBJ databases">
        <authorList>
            <person name="Kim H.J."/>
            <person name="Triplett B.A."/>
        </authorList>
    </citation>
    <scope>NUCLEOTIDE SEQUENCE [LARGE SCALE GENOMIC DNA]</scope>
    <source>
        <strain evidence="1 2">DSM 13116</strain>
    </source>
</reference>
<evidence type="ECO:0000313" key="1">
    <source>
        <dbReference type="EMBL" id="SNS21123.1"/>
    </source>
</evidence>
<dbReference type="InterPro" id="IPR023213">
    <property type="entry name" value="CAT-like_dom_sf"/>
</dbReference>
<protein>
    <submittedName>
        <fullName evidence="1">Chloramphenicol O-acetyltransferase type A</fullName>
    </submittedName>
</protein>
<dbReference type="PANTHER" id="PTHR38474">
    <property type="entry name" value="SLR0299 PROTEIN"/>
    <property type="match status" value="1"/>
</dbReference>
<keyword evidence="2" id="KW-1185">Reference proteome</keyword>
<evidence type="ECO:0000313" key="2">
    <source>
        <dbReference type="Proteomes" id="UP000198324"/>
    </source>
</evidence>
<dbReference type="Pfam" id="PF00302">
    <property type="entry name" value="CAT"/>
    <property type="match status" value="1"/>
</dbReference>
<dbReference type="Proteomes" id="UP000198324">
    <property type="component" value="Unassembled WGS sequence"/>
</dbReference>
<dbReference type="InterPro" id="IPR001707">
    <property type="entry name" value="Cmp_AcTrfase"/>
</dbReference>
<dbReference type="GO" id="GO:0008811">
    <property type="term" value="F:chloramphenicol O-acetyltransferase activity"/>
    <property type="evidence" value="ECO:0007669"/>
    <property type="project" value="InterPro"/>
</dbReference>